<keyword evidence="4" id="KW-0067">ATP-binding</keyword>
<evidence type="ECO:0000256" key="4">
    <source>
        <dbReference type="ARBA" id="ARBA00022840"/>
    </source>
</evidence>
<evidence type="ECO:0000256" key="3">
    <source>
        <dbReference type="ARBA" id="ARBA00022741"/>
    </source>
</evidence>
<protein>
    <recommendedName>
        <fullName evidence="1">adenylyl-sulfate kinase</fullName>
        <ecNumber evidence="1">2.7.1.25</ecNumber>
    </recommendedName>
</protein>
<dbReference type="InterPro" id="IPR050512">
    <property type="entry name" value="Sulf_AdTrans/APS_kinase"/>
</dbReference>
<gene>
    <name evidence="6" type="ORF">UFOVP760_280</name>
</gene>
<dbReference type="Gene3D" id="3.40.50.300">
    <property type="entry name" value="P-loop containing nucleotide triphosphate hydrolases"/>
    <property type="match status" value="1"/>
</dbReference>
<dbReference type="GO" id="GO:0010134">
    <property type="term" value="P:sulfate assimilation via adenylyl sulfate reduction"/>
    <property type="evidence" value="ECO:0007669"/>
    <property type="project" value="TreeGrafter"/>
</dbReference>
<evidence type="ECO:0000256" key="1">
    <source>
        <dbReference type="ARBA" id="ARBA00012121"/>
    </source>
</evidence>
<sequence>MKPTVIWLTGLSGAGKTSIANALNFKLKIEGIRSGVADGDTLRLDTKTPVGFDIEGRWKAVNRMIYAVRNMLECQKAEVVIVASISPLIEMRKQARHILTSYSKANFIEVFVDTPLEICEQRDVKGLYKKFRDGLIKDMSGIDSPYEADANVEVWLPYKSPYHKELTVDKAVEIIYNAINDYDKESTTTN</sequence>
<dbReference type="InterPro" id="IPR027417">
    <property type="entry name" value="P-loop_NTPase"/>
</dbReference>
<keyword evidence="3" id="KW-0547">Nucleotide-binding</keyword>
<dbReference type="SUPFAM" id="SSF52540">
    <property type="entry name" value="P-loop containing nucleoside triphosphate hydrolases"/>
    <property type="match status" value="1"/>
</dbReference>
<dbReference type="PANTHER" id="PTHR42700">
    <property type="entry name" value="SULFATE ADENYLYLTRANSFERASE"/>
    <property type="match status" value="1"/>
</dbReference>
<dbReference type="InterPro" id="IPR002891">
    <property type="entry name" value="APS"/>
</dbReference>
<dbReference type="GO" id="GO:0019379">
    <property type="term" value="P:sulfate assimilation, phosphoadenylyl sulfate reduction by phosphoadenylyl-sulfate reductase (thioredoxin)"/>
    <property type="evidence" value="ECO:0007669"/>
    <property type="project" value="TreeGrafter"/>
</dbReference>
<dbReference type="EMBL" id="LR798360">
    <property type="protein sequence ID" value="CAB5226506.1"/>
    <property type="molecule type" value="Genomic_DNA"/>
</dbReference>
<dbReference type="PANTHER" id="PTHR42700:SF1">
    <property type="entry name" value="SULFATE ADENYLYLTRANSFERASE"/>
    <property type="match status" value="1"/>
</dbReference>
<dbReference type="NCBIfam" id="TIGR00455">
    <property type="entry name" value="apsK"/>
    <property type="match status" value="1"/>
</dbReference>
<keyword evidence="2" id="KW-0808">Transferase</keyword>
<feature type="domain" description="APS kinase" evidence="5">
    <location>
        <begin position="3"/>
        <end position="155"/>
    </location>
</feature>
<dbReference type="GO" id="GO:0004020">
    <property type="term" value="F:adenylylsulfate kinase activity"/>
    <property type="evidence" value="ECO:0007669"/>
    <property type="project" value="InterPro"/>
</dbReference>
<dbReference type="GO" id="GO:0005524">
    <property type="term" value="F:ATP binding"/>
    <property type="evidence" value="ECO:0007669"/>
    <property type="project" value="InterPro"/>
</dbReference>
<dbReference type="EC" id="2.7.1.25" evidence="1"/>
<organism evidence="6">
    <name type="scientific">uncultured Caudovirales phage</name>
    <dbReference type="NCBI Taxonomy" id="2100421"/>
    <lineage>
        <taxon>Viruses</taxon>
        <taxon>Duplodnaviria</taxon>
        <taxon>Heunggongvirae</taxon>
        <taxon>Uroviricota</taxon>
        <taxon>Caudoviricetes</taxon>
        <taxon>Peduoviridae</taxon>
        <taxon>Maltschvirus</taxon>
        <taxon>Maltschvirus maltsch</taxon>
    </lineage>
</organism>
<reference evidence="6" key="1">
    <citation type="submission" date="2020-05" db="EMBL/GenBank/DDBJ databases">
        <authorList>
            <person name="Chiriac C."/>
            <person name="Salcher M."/>
            <person name="Ghai R."/>
            <person name="Kavagutti S V."/>
        </authorList>
    </citation>
    <scope>NUCLEOTIDE SEQUENCE</scope>
</reference>
<evidence type="ECO:0000259" key="5">
    <source>
        <dbReference type="Pfam" id="PF01583"/>
    </source>
</evidence>
<evidence type="ECO:0000256" key="2">
    <source>
        <dbReference type="ARBA" id="ARBA00022679"/>
    </source>
</evidence>
<dbReference type="CDD" id="cd02027">
    <property type="entry name" value="APSK"/>
    <property type="match status" value="1"/>
</dbReference>
<proteinExistence type="predicted"/>
<accession>A0A6J7XA43</accession>
<dbReference type="InterPro" id="IPR059117">
    <property type="entry name" value="APS_kinase_dom"/>
</dbReference>
<keyword evidence="6" id="KW-0418">Kinase</keyword>
<name>A0A6J7XA43_9CAUD</name>
<evidence type="ECO:0000313" key="6">
    <source>
        <dbReference type="EMBL" id="CAB5226506.1"/>
    </source>
</evidence>
<dbReference type="GO" id="GO:0004781">
    <property type="term" value="F:sulfate adenylyltransferase (ATP) activity"/>
    <property type="evidence" value="ECO:0007669"/>
    <property type="project" value="TreeGrafter"/>
</dbReference>
<dbReference type="Pfam" id="PF01583">
    <property type="entry name" value="APS_kinase"/>
    <property type="match status" value="1"/>
</dbReference>